<proteinExistence type="predicted"/>
<evidence type="ECO:0000313" key="1">
    <source>
        <dbReference type="EMBL" id="KKN32460.1"/>
    </source>
</evidence>
<dbReference type="AlphaFoldDB" id="A0A0F9PKY8"/>
<protein>
    <submittedName>
        <fullName evidence="1">Uncharacterized protein</fullName>
    </submittedName>
</protein>
<name>A0A0F9PKY8_9ZZZZ</name>
<organism evidence="1">
    <name type="scientific">marine sediment metagenome</name>
    <dbReference type="NCBI Taxonomy" id="412755"/>
    <lineage>
        <taxon>unclassified sequences</taxon>
        <taxon>metagenomes</taxon>
        <taxon>ecological metagenomes</taxon>
    </lineage>
</organism>
<dbReference type="EMBL" id="LAZR01002252">
    <property type="protein sequence ID" value="KKN32460.1"/>
    <property type="molecule type" value="Genomic_DNA"/>
</dbReference>
<sequence>MRMLEVTQEDIDNGIPRCNDCPIGLALKRTLGGDCITVDDTSVSVGERRILLPSIARLFIKRFDAGLSVKPITFPLE</sequence>
<comment type="caution">
    <text evidence="1">The sequence shown here is derived from an EMBL/GenBank/DDBJ whole genome shotgun (WGS) entry which is preliminary data.</text>
</comment>
<reference evidence="1" key="1">
    <citation type="journal article" date="2015" name="Nature">
        <title>Complex archaea that bridge the gap between prokaryotes and eukaryotes.</title>
        <authorList>
            <person name="Spang A."/>
            <person name="Saw J.H."/>
            <person name="Jorgensen S.L."/>
            <person name="Zaremba-Niedzwiedzka K."/>
            <person name="Martijn J."/>
            <person name="Lind A.E."/>
            <person name="van Eijk R."/>
            <person name="Schleper C."/>
            <person name="Guy L."/>
            <person name="Ettema T.J."/>
        </authorList>
    </citation>
    <scope>NUCLEOTIDE SEQUENCE</scope>
</reference>
<accession>A0A0F9PKY8</accession>
<gene>
    <name evidence="1" type="ORF">LCGC14_0813770</name>
</gene>